<proteinExistence type="predicted"/>
<dbReference type="Proteomes" id="UP001196097">
    <property type="component" value="Chromosome"/>
</dbReference>
<evidence type="ECO:0000313" key="2">
    <source>
        <dbReference type="Proteomes" id="UP001196097"/>
    </source>
</evidence>
<reference evidence="1 2" key="1">
    <citation type="journal article" date="2021" name="ISME J.">
        <title>Genomic evolution of the class Acidithiobacillia: deep-branching Proteobacteria living in extreme acidic conditions.</title>
        <authorList>
            <person name="Moya-Beltran A."/>
            <person name="Beard S."/>
            <person name="Rojas-Villalobos C."/>
            <person name="Issotta F."/>
            <person name="Gallardo Y."/>
            <person name="Ulloa R."/>
            <person name="Giaveno A."/>
            <person name="Degli Esposti M."/>
            <person name="Johnson D.B."/>
            <person name="Quatrini R."/>
        </authorList>
    </citation>
    <scope>NUCLEOTIDE SEQUENCE [LARGE SCALE GENOMIC DNA]</scope>
    <source>
        <strain evidence="1 2">CF3</strain>
    </source>
</reference>
<name>A0ACD5IGY8_9PROT</name>
<keyword evidence="2" id="KW-1185">Reference proteome</keyword>
<evidence type="ECO:0000313" key="1">
    <source>
        <dbReference type="EMBL" id="XRP72231.1"/>
    </source>
</evidence>
<organism evidence="1 2">
    <name type="scientific">Acidithiobacillus ferruginosus</name>
    <dbReference type="NCBI Taxonomy" id="3063951"/>
    <lineage>
        <taxon>Bacteria</taxon>
        <taxon>Pseudomonadati</taxon>
        <taxon>Pseudomonadota</taxon>
        <taxon>Acidithiobacillia</taxon>
        <taxon>Acidithiobacillales</taxon>
        <taxon>Acidithiobacillaceae</taxon>
        <taxon>Acidithiobacillus</taxon>
    </lineage>
</organism>
<dbReference type="EMBL" id="CP130946">
    <property type="protein sequence ID" value="XRP72231.1"/>
    <property type="molecule type" value="Genomic_DNA"/>
</dbReference>
<gene>
    <name evidence="1" type="ORF">HF292_010500</name>
</gene>
<accession>A0ACD5IGY8</accession>
<protein>
    <submittedName>
        <fullName evidence="1">Alkene reductase</fullName>
    </submittedName>
</protein>
<sequence length="380" mass="41028">MITDRLVGTINRQDQTNHNFGGSMTDLFSPLQLGSLMLDNRILMAPLTRCRAEEEHVPTPLMAEYYAQRASAGLIIAEATMIMPGNSAFWHEPGIYSSAQIAGWSEVTKAVHQAGGKIALQIWHGGRACHPDLNNGAVPVAPSAIAIAGEEVHTPKGKQTYTTPRALADDEIPGIVEGFAQAARNARLAGFDMVEVHAANGYLLDEFLRDGANHRQGPYGGDRENRARFLFEVLAAVSQAIGADRVGVRLSPLNSYNDMRDSDPVGLLSWLAGRLNDFGLAYLHLMRADFYGRQTGDVLAPARKHFQGPLIVNMGYSAEEAQAAVFSGQADAVAFGTAFLANPDLPARIRKGAALNSPDVTTFYTSGAQGYTDYPLLEDQ</sequence>